<reference evidence="3" key="1">
    <citation type="submission" date="2025-08" db="UniProtKB">
        <authorList>
            <consortium name="RefSeq"/>
        </authorList>
    </citation>
    <scope>IDENTIFICATION</scope>
    <source>
        <tissue evidence="3">Liver</tissue>
    </source>
</reference>
<proteinExistence type="predicted"/>
<dbReference type="GeneID" id="121132970"/>
<sequence>MTAVSSSNSGSKVNDHEEVSGFVQGSAAWVSQIQALRGGLSAGCGAAPRLEWGEPGPSYQRLGGWLLVELAQLPRKRLRLRTPRGRSTAATAGAGGNAPSNKKKKGKGRVKSFGKKQKPKKPEPDILSPVAMLNLYYIAHNVADCLYLRGYTWPGAPKGKRGKSKI</sequence>
<keyword evidence="2" id="KW-1185">Reference proteome</keyword>
<dbReference type="RefSeq" id="XP_040584404.1">
    <property type="nucleotide sequence ID" value="XM_040728470.1"/>
</dbReference>
<gene>
    <name evidence="3" type="primary">Smkr1</name>
</gene>
<accession>A0ABM2W1Q7</accession>
<evidence type="ECO:0000313" key="3">
    <source>
        <dbReference type="RefSeq" id="XP_040584404.1"/>
    </source>
</evidence>
<dbReference type="Proteomes" id="UP000886700">
    <property type="component" value="Unplaced"/>
</dbReference>
<dbReference type="InterPro" id="IPR037760">
    <property type="entry name" value="SMKR1"/>
</dbReference>
<feature type="compositionally biased region" description="Basic residues" evidence="1">
    <location>
        <begin position="101"/>
        <end position="119"/>
    </location>
</feature>
<name>A0ABM2W1Q7_MESAU</name>
<protein>
    <submittedName>
        <fullName evidence="3">Small lysine-rich protein 1</fullName>
    </submittedName>
</protein>
<feature type="region of interest" description="Disordered" evidence="1">
    <location>
        <begin position="78"/>
        <end position="125"/>
    </location>
</feature>
<organism evidence="2 3">
    <name type="scientific">Mesocricetus auratus</name>
    <name type="common">Golden hamster</name>
    <dbReference type="NCBI Taxonomy" id="10036"/>
    <lineage>
        <taxon>Eukaryota</taxon>
        <taxon>Metazoa</taxon>
        <taxon>Chordata</taxon>
        <taxon>Craniata</taxon>
        <taxon>Vertebrata</taxon>
        <taxon>Euteleostomi</taxon>
        <taxon>Mammalia</taxon>
        <taxon>Eutheria</taxon>
        <taxon>Euarchontoglires</taxon>
        <taxon>Glires</taxon>
        <taxon>Rodentia</taxon>
        <taxon>Myomorpha</taxon>
        <taxon>Muroidea</taxon>
        <taxon>Cricetidae</taxon>
        <taxon>Cricetinae</taxon>
        <taxon>Mesocricetus</taxon>
    </lineage>
</organism>
<dbReference type="PANTHER" id="PTHR37932:SF1">
    <property type="entry name" value="SMALL LYSINE-RICH PROTEIN 1"/>
    <property type="match status" value="1"/>
</dbReference>
<evidence type="ECO:0000256" key="1">
    <source>
        <dbReference type="SAM" id="MobiDB-lite"/>
    </source>
</evidence>
<dbReference type="PANTHER" id="PTHR37932">
    <property type="entry name" value="SMALL LYSINE-RICH PROTEIN 1"/>
    <property type="match status" value="1"/>
</dbReference>
<evidence type="ECO:0000313" key="2">
    <source>
        <dbReference type="Proteomes" id="UP000886700"/>
    </source>
</evidence>
<feature type="compositionally biased region" description="Low complexity" evidence="1">
    <location>
        <begin position="85"/>
        <end position="100"/>
    </location>
</feature>